<dbReference type="PANTHER" id="PTHR45138:SF9">
    <property type="entry name" value="DIGUANYLATE CYCLASE DGCM-RELATED"/>
    <property type="match status" value="1"/>
</dbReference>
<dbReference type="GO" id="GO:0005886">
    <property type="term" value="C:plasma membrane"/>
    <property type="evidence" value="ECO:0007669"/>
    <property type="project" value="TreeGrafter"/>
</dbReference>
<gene>
    <name evidence="4" type="ORF">C798_18920</name>
</gene>
<protein>
    <recommendedName>
        <fullName evidence="1">diguanylate cyclase</fullName>
        <ecNumber evidence="1">2.7.7.65</ecNumber>
    </recommendedName>
</protein>
<dbReference type="InterPro" id="IPR029787">
    <property type="entry name" value="Nucleotide_cyclase"/>
</dbReference>
<dbReference type="NCBIfam" id="TIGR00254">
    <property type="entry name" value="GGDEF"/>
    <property type="match status" value="1"/>
</dbReference>
<dbReference type="AlphaFoldDB" id="A0A6M3ZV57"/>
<evidence type="ECO:0000313" key="5">
    <source>
        <dbReference type="Proteomes" id="UP000501648"/>
    </source>
</evidence>
<proteinExistence type="predicted"/>
<evidence type="ECO:0000259" key="3">
    <source>
        <dbReference type="PROSITE" id="PS50887"/>
    </source>
</evidence>
<evidence type="ECO:0000256" key="1">
    <source>
        <dbReference type="ARBA" id="ARBA00012528"/>
    </source>
</evidence>
<dbReference type="SUPFAM" id="SSF55073">
    <property type="entry name" value="Nucleotide cyclase"/>
    <property type="match status" value="1"/>
</dbReference>
<dbReference type="InterPro" id="IPR035965">
    <property type="entry name" value="PAS-like_dom_sf"/>
</dbReference>
<dbReference type="SMART" id="SM00267">
    <property type="entry name" value="GGDEF"/>
    <property type="match status" value="1"/>
</dbReference>
<dbReference type="Pfam" id="PF00990">
    <property type="entry name" value="GGDEF"/>
    <property type="match status" value="1"/>
</dbReference>
<dbReference type="InterPro" id="IPR050469">
    <property type="entry name" value="Diguanylate_Cyclase"/>
</dbReference>
<dbReference type="InterPro" id="IPR043128">
    <property type="entry name" value="Rev_trsase/Diguanyl_cyclase"/>
</dbReference>
<dbReference type="PANTHER" id="PTHR45138">
    <property type="entry name" value="REGULATORY COMPONENTS OF SENSORY TRANSDUCTION SYSTEM"/>
    <property type="match status" value="1"/>
</dbReference>
<feature type="domain" description="GGDEF" evidence="3">
    <location>
        <begin position="193"/>
        <end position="322"/>
    </location>
</feature>
<name>A0A6M3ZV57_9BURK</name>
<sequence>MKRDLEDGHRQSQAEKSVVSHLPRLLRAAMDSLDSQIALIDRAGVIRYVNQTWCDFGKENGIPPQYRWIGTNYLAVCRWASNSGEEDGQQVYAGIRSVLEFRAPSFQYEYPCHSPNQQRWFMMRIAPVLEMESFFVISHSVITGRKLAEQRIERLNEKLALLAVTDKLTGLANRMKLDETLDSEIARAHRYGTKLSLILLDVDHFKEVNDKFGHSAGDAVLVRIAEILRTNVRATDIVGRWGGEEFLLILPQCDVEASWRMAEKLRLIVERHSFALVDKRTCSFGVAAYQFGHDGTTLLSLADSALYRAKNNGRNRVEIAIEPEPSTNSRDRKISYLVSR</sequence>
<dbReference type="CDD" id="cd01949">
    <property type="entry name" value="GGDEF"/>
    <property type="match status" value="1"/>
</dbReference>
<dbReference type="FunFam" id="3.30.70.270:FF:000001">
    <property type="entry name" value="Diguanylate cyclase domain protein"/>
    <property type="match status" value="1"/>
</dbReference>
<dbReference type="GO" id="GO:0052621">
    <property type="term" value="F:diguanylate cyclase activity"/>
    <property type="evidence" value="ECO:0007669"/>
    <property type="project" value="UniProtKB-EC"/>
</dbReference>
<organism evidence="4 5">
    <name type="scientific">Herbaspirillum rubrisubalbicans Os34</name>
    <dbReference type="NCBI Taxonomy" id="1235827"/>
    <lineage>
        <taxon>Bacteria</taxon>
        <taxon>Pseudomonadati</taxon>
        <taxon>Pseudomonadota</taxon>
        <taxon>Betaproteobacteria</taxon>
        <taxon>Burkholderiales</taxon>
        <taxon>Oxalobacteraceae</taxon>
        <taxon>Herbaspirillum</taxon>
    </lineage>
</organism>
<dbReference type="Proteomes" id="UP000501648">
    <property type="component" value="Chromosome"/>
</dbReference>
<dbReference type="PROSITE" id="PS50887">
    <property type="entry name" value="GGDEF"/>
    <property type="match status" value="1"/>
</dbReference>
<comment type="catalytic activity">
    <reaction evidence="2">
        <text>2 GTP = 3',3'-c-di-GMP + 2 diphosphate</text>
        <dbReference type="Rhea" id="RHEA:24898"/>
        <dbReference type="ChEBI" id="CHEBI:33019"/>
        <dbReference type="ChEBI" id="CHEBI:37565"/>
        <dbReference type="ChEBI" id="CHEBI:58805"/>
        <dbReference type="EC" id="2.7.7.65"/>
    </reaction>
</comment>
<accession>A0A6M3ZV57</accession>
<dbReference type="GO" id="GO:1902201">
    <property type="term" value="P:negative regulation of bacterial-type flagellum-dependent cell motility"/>
    <property type="evidence" value="ECO:0007669"/>
    <property type="project" value="TreeGrafter"/>
</dbReference>
<dbReference type="SUPFAM" id="SSF55785">
    <property type="entry name" value="PYP-like sensor domain (PAS domain)"/>
    <property type="match status" value="1"/>
</dbReference>
<dbReference type="GO" id="GO:0043709">
    <property type="term" value="P:cell adhesion involved in single-species biofilm formation"/>
    <property type="evidence" value="ECO:0007669"/>
    <property type="project" value="TreeGrafter"/>
</dbReference>
<dbReference type="InterPro" id="IPR000160">
    <property type="entry name" value="GGDEF_dom"/>
</dbReference>
<evidence type="ECO:0000313" key="4">
    <source>
        <dbReference type="EMBL" id="QJQ02231.1"/>
    </source>
</evidence>
<dbReference type="Gene3D" id="3.30.450.20">
    <property type="entry name" value="PAS domain"/>
    <property type="match status" value="1"/>
</dbReference>
<dbReference type="Gene3D" id="3.30.70.270">
    <property type="match status" value="1"/>
</dbReference>
<dbReference type="EC" id="2.7.7.65" evidence="1"/>
<evidence type="ECO:0000256" key="2">
    <source>
        <dbReference type="ARBA" id="ARBA00034247"/>
    </source>
</evidence>
<dbReference type="EMBL" id="CP008956">
    <property type="protein sequence ID" value="QJQ02231.1"/>
    <property type="molecule type" value="Genomic_DNA"/>
</dbReference>
<reference evidence="4 5" key="1">
    <citation type="journal article" date="2012" name="J. Bacteriol.">
        <title>Genome sequence of the pathogenic Herbaspirillum seropedicae strain Os34, isolated from rice roots.</title>
        <authorList>
            <person name="Ye W."/>
            <person name="Ye S."/>
            <person name="Liu J."/>
            <person name="Chang S."/>
            <person name="Chen M."/>
            <person name="Zhu B."/>
            <person name="Guo L."/>
            <person name="An Q."/>
        </authorList>
    </citation>
    <scope>NUCLEOTIDE SEQUENCE [LARGE SCALE GENOMIC DNA]</scope>
    <source>
        <strain evidence="4 5">Os34</strain>
    </source>
</reference>
<dbReference type="RefSeq" id="WP_017452993.1">
    <property type="nucleotide sequence ID" value="NZ_CP008956.1"/>
</dbReference>